<keyword evidence="5" id="KW-0067">ATP-binding</keyword>
<dbReference type="InterPro" id="IPR044726">
    <property type="entry name" value="ABCC_6TM_D2"/>
</dbReference>
<dbReference type="SUPFAM" id="SSF52540">
    <property type="entry name" value="P-loop containing nucleoside triphosphate hydrolases"/>
    <property type="match status" value="1"/>
</dbReference>
<keyword evidence="12" id="KW-1185">Reference proteome</keyword>
<dbReference type="PROSITE" id="PS50929">
    <property type="entry name" value="ABC_TM1F"/>
    <property type="match status" value="1"/>
</dbReference>
<reference evidence="11 12" key="1">
    <citation type="submission" date="2018-06" db="EMBL/GenBank/DDBJ databases">
        <title>Complete Genomes of Monosporascus.</title>
        <authorList>
            <person name="Robinson A.J."/>
            <person name="Natvig D.O."/>
        </authorList>
    </citation>
    <scope>NUCLEOTIDE SEQUENCE [LARGE SCALE GENOMIC DNA]</scope>
    <source>
        <strain evidence="11 12">CBS 609.92</strain>
    </source>
</reference>
<dbReference type="InterPro" id="IPR011527">
    <property type="entry name" value="ABC1_TM_dom"/>
</dbReference>
<proteinExistence type="predicted"/>
<evidence type="ECO:0000256" key="6">
    <source>
        <dbReference type="ARBA" id="ARBA00022989"/>
    </source>
</evidence>
<dbReference type="InterPro" id="IPR017871">
    <property type="entry name" value="ABC_transporter-like_CS"/>
</dbReference>
<keyword evidence="6 8" id="KW-1133">Transmembrane helix</keyword>
<dbReference type="SMART" id="SM00382">
    <property type="entry name" value="AAA"/>
    <property type="match status" value="1"/>
</dbReference>
<dbReference type="PANTHER" id="PTHR24223">
    <property type="entry name" value="ATP-BINDING CASSETTE SUB-FAMILY C"/>
    <property type="match status" value="1"/>
</dbReference>
<comment type="caution">
    <text evidence="11">The sequence shown here is derived from an EMBL/GenBank/DDBJ whole genome shotgun (WGS) entry which is preliminary data.</text>
</comment>
<feature type="transmembrane region" description="Helical" evidence="8">
    <location>
        <begin position="25"/>
        <end position="53"/>
    </location>
</feature>
<keyword evidence="7 8" id="KW-0472">Membrane</keyword>
<accession>A0ABY0HK94</accession>
<dbReference type="Gene3D" id="1.20.1560.10">
    <property type="entry name" value="ABC transporter type 1, transmembrane domain"/>
    <property type="match status" value="1"/>
</dbReference>
<dbReference type="InterPro" id="IPR027417">
    <property type="entry name" value="P-loop_NTPase"/>
</dbReference>
<protein>
    <recommendedName>
        <fullName evidence="13">ABC transporter domain-containing protein</fullName>
    </recommendedName>
</protein>
<evidence type="ECO:0000256" key="1">
    <source>
        <dbReference type="ARBA" id="ARBA00004141"/>
    </source>
</evidence>
<evidence type="ECO:0000256" key="8">
    <source>
        <dbReference type="SAM" id="Phobius"/>
    </source>
</evidence>
<dbReference type="CDD" id="cd18580">
    <property type="entry name" value="ABC_6TM_ABCC_D2"/>
    <property type="match status" value="1"/>
</dbReference>
<feature type="transmembrane region" description="Helical" evidence="8">
    <location>
        <begin position="104"/>
        <end position="124"/>
    </location>
</feature>
<dbReference type="PANTHER" id="PTHR24223:SF345">
    <property type="entry name" value="ABC MULTIDRUG TRANSPORTER (EUROFUNG)"/>
    <property type="match status" value="1"/>
</dbReference>
<evidence type="ECO:0000256" key="3">
    <source>
        <dbReference type="ARBA" id="ARBA00022692"/>
    </source>
</evidence>
<organism evidence="11 12">
    <name type="scientific">Monosporascus cannonballus</name>
    <dbReference type="NCBI Taxonomy" id="155416"/>
    <lineage>
        <taxon>Eukaryota</taxon>
        <taxon>Fungi</taxon>
        <taxon>Dikarya</taxon>
        <taxon>Ascomycota</taxon>
        <taxon>Pezizomycotina</taxon>
        <taxon>Sordariomycetes</taxon>
        <taxon>Xylariomycetidae</taxon>
        <taxon>Xylariales</taxon>
        <taxon>Xylariales incertae sedis</taxon>
        <taxon>Monosporascus</taxon>
    </lineage>
</organism>
<dbReference type="Gene3D" id="3.40.50.300">
    <property type="entry name" value="P-loop containing nucleotide triphosphate hydrolases"/>
    <property type="match status" value="1"/>
</dbReference>
<comment type="subcellular location">
    <subcellularLocation>
        <location evidence="1">Membrane</location>
        <topology evidence="1">Multi-pass membrane protein</topology>
    </subcellularLocation>
</comment>
<dbReference type="SUPFAM" id="SSF90123">
    <property type="entry name" value="ABC transporter transmembrane region"/>
    <property type="match status" value="1"/>
</dbReference>
<dbReference type="Pfam" id="PF00005">
    <property type="entry name" value="ABC_tran"/>
    <property type="match status" value="1"/>
</dbReference>
<gene>
    <name evidence="11" type="ORF">DL762_000028</name>
</gene>
<feature type="transmembrane region" description="Helical" evidence="8">
    <location>
        <begin position="130"/>
        <end position="148"/>
    </location>
</feature>
<evidence type="ECO:0000256" key="4">
    <source>
        <dbReference type="ARBA" id="ARBA00022741"/>
    </source>
</evidence>
<keyword evidence="2" id="KW-0813">Transport</keyword>
<dbReference type="EMBL" id="QJNS01000001">
    <property type="protein sequence ID" value="RYO95466.1"/>
    <property type="molecule type" value="Genomic_DNA"/>
</dbReference>
<evidence type="ECO:0008006" key="13">
    <source>
        <dbReference type="Google" id="ProtNLM"/>
    </source>
</evidence>
<evidence type="ECO:0000256" key="7">
    <source>
        <dbReference type="ARBA" id="ARBA00023136"/>
    </source>
</evidence>
<feature type="transmembrane region" description="Helical" evidence="8">
    <location>
        <begin position="215"/>
        <end position="236"/>
    </location>
</feature>
<dbReference type="PROSITE" id="PS00211">
    <property type="entry name" value="ABC_TRANSPORTER_1"/>
    <property type="match status" value="1"/>
</dbReference>
<keyword evidence="4" id="KW-0547">Nucleotide-binding</keyword>
<evidence type="ECO:0000313" key="11">
    <source>
        <dbReference type="EMBL" id="RYO95466.1"/>
    </source>
</evidence>
<dbReference type="Pfam" id="PF00664">
    <property type="entry name" value="ABC_membrane"/>
    <property type="match status" value="1"/>
</dbReference>
<dbReference type="Proteomes" id="UP000294003">
    <property type="component" value="Unassembled WGS sequence"/>
</dbReference>
<dbReference type="InterPro" id="IPR003439">
    <property type="entry name" value="ABC_transporter-like_ATP-bd"/>
</dbReference>
<name>A0ABY0HK94_9PEZI</name>
<evidence type="ECO:0000256" key="2">
    <source>
        <dbReference type="ARBA" id="ARBA00022448"/>
    </source>
</evidence>
<dbReference type="PROSITE" id="PS50893">
    <property type="entry name" value="ABC_TRANSPORTER_2"/>
    <property type="match status" value="1"/>
</dbReference>
<dbReference type="InterPro" id="IPR036640">
    <property type="entry name" value="ABC1_TM_sf"/>
</dbReference>
<sequence>MGLLLAGWLKYWSDDVSSEQPAHTYAYYAGIYALLQICGLISLVLLGIAILIVPMKRAGANLHRGALRTLIRAPLRFFTAMDTGVVTYLFSQDLNLIDTELPRALLNTLFCVFLAIGQAAVMLTSSPYMAIGYPFLGVLLYIVQRFYLRTSRQLRLLDLETKSPLYTHFLDTLKNITTLRAFGFLPDDVQKNVRLLNTSQRPAYLLVMIQQWLNLVHDLVVMVMAAVLTALAVRLHSNTGFTGASLVTLMNFGENLSGIAIFYTMLETSIGAIARLKTFNENVKPEDRDEEDIVPPEHWPQSGVVELKGVSASYDAEDQSNDTPNLALRDIDMTINSGEKVAICGRTGSGKSSVIALLLKLLDPLAETAGNAVIDNTPLHRIDRAALRQRIIAVPQEAVFLPDGSTFRANLDPFDASTPEECQAVLAVVGLWQFVQERGGLGSGMSAGTLSAGQRQLMSLGRALLRRRIRARNLGIGAGGSEGGILLLDEVSSTVDHETERVMQEIIRAEFRDYTVVAVSHRLDMIMDFDRVVVMNTGEIVEVGNPRVLAGEDGTRFGELVRAGAK</sequence>
<evidence type="ECO:0000259" key="10">
    <source>
        <dbReference type="PROSITE" id="PS50929"/>
    </source>
</evidence>
<feature type="domain" description="ABC transmembrane type-1" evidence="10">
    <location>
        <begin position="1"/>
        <end position="268"/>
    </location>
</feature>
<dbReference type="InterPro" id="IPR003593">
    <property type="entry name" value="AAA+_ATPase"/>
</dbReference>
<keyword evidence="3 8" id="KW-0812">Transmembrane</keyword>
<feature type="domain" description="ABC transporter" evidence="9">
    <location>
        <begin position="305"/>
        <end position="562"/>
    </location>
</feature>
<evidence type="ECO:0000313" key="12">
    <source>
        <dbReference type="Proteomes" id="UP000294003"/>
    </source>
</evidence>
<evidence type="ECO:0000256" key="5">
    <source>
        <dbReference type="ARBA" id="ARBA00022840"/>
    </source>
</evidence>
<dbReference type="InterPro" id="IPR050173">
    <property type="entry name" value="ABC_transporter_C-like"/>
</dbReference>
<evidence type="ECO:0000259" key="9">
    <source>
        <dbReference type="PROSITE" id="PS50893"/>
    </source>
</evidence>